<keyword evidence="1" id="KW-0812">Transmembrane</keyword>
<keyword evidence="1" id="KW-1133">Transmembrane helix</keyword>
<accession>A0ABU7FYL3</accession>
<reference evidence="3" key="1">
    <citation type="submission" date="2023-07" db="EMBL/GenBank/DDBJ databases">
        <title>Draft genome sequence of Agarivorans aestuarii strain ZMCS4, a CAZymes producing bacteria isolated from the marine brown algae Clodostephus spongiosus.</title>
        <authorList>
            <person name="Lorente B."/>
            <person name="Cabral C."/>
            <person name="Frias J."/>
            <person name="Faria J."/>
            <person name="Toubarro D."/>
        </authorList>
    </citation>
    <scope>NUCLEOTIDE SEQUENCE [LARGE SCALE GENOMIC DNA]</scope>
    <source>
        <strain evidence="3">ZMCS4</strain>
    </source>
</reference>
<gene>
    <name evidence="2" type="ORF">SNR37_000040</name>
</gene>
<feature type="transmembrane region" description="Helical" evidence="1">
    <location>
        <begin position="75"/>
        <end position="95"/>
    </location>
</feature>
<keyword evidence="1" id="KW-0472">Membrane</keyword>
<organism evidence="2 3">
    <name type="scientific">Agarivorans aestuarii</name>
    <dbReference type="NCBI Taxonomy" id="1563703"/>
    <lineage>
        <taxon>Bacteria</taxon>
        <taxon>Pseudomonadati</taxon>
        <taxon>Pseudomonadota</taxon>
        <taxon>Gammaproteobacteria</taxon>
        <taxon>Alteromonadales</taxon>
        <taxon>Alteromonadaceae</taxon>
        <taxon>Agarivorans</taxon>
    </lineage>
</organism>
<proteinExistence type="predicted"/>
<protein>
    <recommendedName>
        <fullName evidence="4">DUF3325 domain-containing protein</fullName>
    </recommendedName>
</protein>
<evidence type="ECO:0000256" key="1">
    <source>
        <dbReference type="SAM" id="Phobius"/>
    </source>
</evidence>
<evidence type="ECO:0000313" key="2">
    <source>
        <dbReference type="EMBL" id="MEE1672273.1"/>
    </source>
</evidence>
<comment type="caution">
    <text evidence="2">The sequence shown here is derived from an EMBL/GenBank/DDBJ whole genome shotgun (WGS) entry which is preliminary data.</text>
</comment>
<reference evidence="2 3" key="2">
    <citation type="submission" date="2023-12" db="EMBL/GenBank/DDBJ databases">
        <authorList>
            <consortium name="Cladostephus spongiosus"/>
            <person name="Lorente B."/>
            <person name="Cabral C."/>
            <person name="Frias J."/>
            <person name="Faria J."/>
            <person name="Toubarro D."/>
        </authorList>
    </citation>
    <scope>NUCLEOTIDE SEQUENCE [LARGE SCALE GENOMIC DNA]</scope>
    <source>
        <strain evidence="2 3">ZMCS4</strain>
    </source>
</reference>
<dbReference type="Proteomes" id="UP001310248">
    <property type="component" value="Unassembled WGS sequence"/>
</dbReference>
<dbReference type="EMBL" id="JAYDYW010000001">
    <property type="protein sequence ID" value="MEE1672273.1"/>
    <property type="molecule type" value="Genomic_DNA"/>
</dbReference>
<evidence type="ECO:0008006" key="4">
    <source>
        <dbReference type="Google" id="ProtNLM"/>
    </source>
</evidence>
<sequence length="123" mass="13749">MLLLSASLILVFIAFAHSYLGEKYILRRLFKRDNIPHLFGDDQFTKGTLRFCWHILSLCALGFAALLLQASAANTFTLVTIGCVFMFSALLSVFFSKAKHLSWVAFLLVAGICFFEAYRGLSA</sequence>
<feature type="transmembrane region" description="Helical" evidence="1">
    <location>
        <begin position="48"/>
        <end position="68"/>
    </location>
</feature>
<keyword evidence="3" id="KW-1185">Reference proteome</keyword>
<evidence type="ECO:0000313" key="3">
    <source>
        <dbReference type="Proteomes" id="UP001310248"/>
    </source>
</evidence>
<feature type="transmembrane region" description="Helical" evidence="1">
    <location>
        <begin position="101"/>
        <end position="118"/>
    </location>
</feature>
<dbReference type="RefSeq" id="WP_329773572.1">
    <property type="nucleotide sequence ID" value="NZ_JAYDYW010000001.1"/>
</dbReference>
<name>A0ABU7FYL3_9ALTE</name>